<organism evidence="13">
    <name type="scientific">Rhodothermus marinus</name>
    <name type="common">Rhodothermus obamensis</name>
    <dbReference type="NCBI Taxonomy" id="29549"/>
    <lineage>
        <taxon>Bacteria</taxon>
        <taxon>Pseudomonadati</taxon>
        <taxon>Rhodothermota</taxon>
        <taxon>Rhodothermia</taxon>
        <taxon>Rhodothermales</taxon>
        <taxon>Rhodothermaceae</taxon>
        <taxon>Rhodothermus</taxon>
    </lineage>
</organism>
<gene>
    <name evidence="13" type="ORF">ENO59_07490</name>
</gene>
<keyword evidence="8" id="KW-0198">Cysteine biosynthesis</keyword>
<accession>A0A7V2B122</accession>
<evidence type="ECO:0000313" key="13">
    <source>
        <dbReference type="EMBL" id="HER96345.1"/>
    </source>
</evidence>
<evidence type="ECO:0000256" key="4">
    <source>
        <dbReference type="ARBA" id="ARBA00012681"/>
    </source>
</evidence>
<evidence type="ECO:0000256" key="9">
    <source>
        <dbReference type="ARBA" id="ARBA00047931"/>
    </source>
</evidence>
<feature type="domain" description="Tryptophan synthase beta chain-like PALP" evidence="12">
    <location>
        <begin position="23"/>
        <end position="302"/>
    </location>
</feature>
<dbReference type="GO" id="GO:0004124">
    <property type="term" value="F:cysteine synthase activity"/>
    <property type="evidence" value="ECO:0007669"/>
    <property type="project" value="UniProtKB-EC"/>
</dbReference>
<evidence type="ECO:0000256" key="8">
    <source>
        <dbReference type="ARBA" id="ARBA00023192"/>
    </source>
</evidence>
<feature type="binding site" evidence="10">
    <location>
        <position position="89"/>
    </location>
    <ligand>
        <name>pyridoxal 5'-phosphate</name>
        <dbReference type="ChEBI" id="CHEBI:597326"/>
    </ligand>
</feature>
<dbReference type="InterPro" id="IPR036052">
    <property type="entry name" value="TrpB-like_PALP_sf"/>
</dbReference>
<dbReference type="FunFam" id="3.40.50.1100:FF:000003">
    <property type="entry name" value="Cystathionine beta-synthase"/>
    <property type="match status" value="1"/>
</dbReference>
<dbReference type="InterPro" id="IPR001926">
    <property type="entry name" value="TrpB-like_PALP"/>
</dbReference>
<dbReference type="InterPro" id="IPR001216">
    <property type="entry name" value="P-phosphate_BS"/>
</dbReference>
<evidence type="ECO:0000259" key="12">
    <source>
        <dbReference type="Pfam" id="PF00291"/>
    </source>
</evidence>
<comment type="cofactor">
    <cofactor evidence="1 10">
        <name>pyridoxal 5'-phosphate</name>
        <dbReference type="ChEBI" id="CHEBI:597326"/>
    </cofactor>
</comment>
<dbReference type="GO" id="GO:0006535">
    <property type="term" value="P:cysteine biosynthetic process from serine"/>
    <property type="evidence" value="ECO:0007669"/>
    <property type="project" value="InterPro"/>
</dbReference>
<feature type="binding site" evidence="10">
    <location>
        <begin position="194"/>
        <end position="198"/>
    </location>
    <ligand>
        <name>pyridoxal 5'-phosphate</name>
        <dbReference type="ChEBI" id="CHEBI:597326"/>
    </ligand>
</feature>
<reference evidence="13" key="1">
    <citation type="journal article" date="2020" name="mSystems">
        <title>Genome- and Community-Level Interaction Insights into Carbon Utilization and Element Cycling Functions of Hydrothermarchaeota in Hydrothermal Sediment.</title>
        <authorList>
            <person name="Zhou Z."/>
            <person name="Liu Y."/>
            <person name="Xu W."/>
            <person name="Pan J."/>
            <person name="Luo Z.H."/>
            <person name="Li M."/>
        </authorList>
    </citation>
    <scope>NUCLEOTIDE SEQUENCE [LARGE SCALE GENOMIC DNA]</scope>
    <source>
        <strain evidence="13">SpSt-143</strain>
    </source>
</reference>
<keyword evidence="7 10" id="KW-0663">Pyridoxal phosphate</keyword>
<dbReference type="EC" id="2.5.1.47" evidence="4"/>
<evidence type="ECO:0000256" key="1">
    <source>
        <dbReference type="ARBA" id="ARBA00001933"/>
    </source>
</evidence>
<evidence type="ECO:0000256" key="11">
    <source>
        <dbReference type="PIRSR" id="PIRSR605856-51"/>
    </source>
</evidence>
<dbReference type="Pfam" id="PF00291">
    <property type="entry name" value="PALP"/>
    <property type="match status" value="1"/>
</dbReference>
<feature type="binding site" evidence="10">
    <location>
        <position position="276"/>
    </location>
    <ligand>
        <name>pyridoxal 5'-phosphate</name>
        <dbReference type="ChEBI" id="CHEBI:597326"/>
    </ligand>
</feature>
<dbReference type="InterPro" id="IPR050214">
    <property type="entry name" value="Cys_Synth/Cystath_Beta-Synth"/>
</dbReference>
<dbReference type="Gene3D" id="3.40.50.1100">
    <property type="match status" value="2"/>
</dbReference>
<dbReference type="AlphaFoldDB" id="A0A7V2B122"/>
<evidence type="ECO:0000256" key="3">
    <source>
        <dbReference type="ARBA" id="ARBA00007103"/>
    </source>
</evidence>
<comment type="pathway">
    <text evidence="2">Amino-acid biosynthesis; L-cysteine biosynthesis; L-cysteine from L-serine: step 2/2.</text>
</comment>
<protein>
    <recommendedName>
        <fullName evidence="4">cysteine synthase</fullName>
        <ecNumber evidence="4">2.5.1.47</ecNumber>
    </recommendedName>
</protein>
<name>A0A7V2B122_RHOMR</name>
<dbReference type="PROSITE" id="PS00901">
    <property type="entry name" value="CYS_SYNTHASE"/>
    <property type="match status" value="1"/>
</dbReference>
<evidence type="ECO:0000256" key="2">
    <source>
        <dbReference type="ARBA" id="ARBA00004962"/>
    </source>
</evidence>
<keyword evidence="5" id="KW-0028">Amino-acid biosynthesis</keyword>
<dbReference type="NCBIfam" id="TIGR01136">
    <property type="entry name" value="cysKM"/>
    <property type="match status" value="1"/>
</dbReference>
<comment type="similarity">
    <text evidence="3">Belongs to the cysteine synthase/cystathionine beta-synthase family.</text>
</comment>
<proteinExistence type="inferred from homology"/>
<dbReference type="SUPFAM" id="SSF53686">
    <property type="entry name" value="Tryptophan synthase beta subunit-like PLP-dependent enzymes"/>
    <property type="match status" value="1"/>
</dbReference>
<dbReference type="EMBL" id="DSGB01000005">
    <property type="protein sequence ID" value="HER96345.1"/>
    <property type="molecule type" value="Genomic_DNA"/>
</dbReference>
<comment type="caution">
    <text evidence="13">The sequence shown here is derived from an EMBL/GenBank/DDBJ whole genome shotgun (WGS) entry which is preliminary data.</text>
</comment>
<keyword evidence="6" id="KW-0808">Transferase</keyword>
<dbReference type="PANTHER" id="PTHR10314">
    <property type="entry name" value="CYSTATHIONINE BETA-SYNTHASE"/>
    <property type="match status" value="1"/>
</dbReference>
<evidence type="ECO:0000256" key="5">
    <source>
        <dbReference type="ARBA" id="ARBA00022605"/>
    </source>
</evidence>
<evidence type="ECO:0000256" key="7">
    <source>
        <dbReference type="ARBA" id="ARBA00022898"/>
    </source>
</evidence>
<dbReference type="CDD" id="cd01561">
    <property type="entry name" value="CBS_like"/>
    <property type="match status" value="1"/>
</dbReference>
<comment type="catalytic activity">
    <reaction evidence="9">
        <text>O-acetyl-L-serine + hydrogen sulfide = L-cysteine + acetate</text>
        <dbReference type="Rhea" id="RHEA:14829"/>
        <dbReference type="ChEBI" id="CHEBI:29919"/>
        <dbReference type="ChEBI" id="CHEBI:30089"/>
        <dbReference type="ChEBI" id="CHEBI:35235"/>
        <dbReference type="ChEBI" id="CHEBI:58340"/>
        <dbReference type="EC" id="2.5.1.47"/>
    </reaction>
</comment>
<feature type="modified residue" description="N6-(pyridoxal phosphate)lysine" evidence="11">
    <location>
        <position position="59"/>
    </location>
</feature>
<sequence>MASVDTLATSELHAIKGADLVRAIGNTPLVRLRKLTRHLPETVAVYVKAEHLNPGGSVKDRPALRMVQEGLRQGALREGRVLIDATSGNTGIAYAMLGAALGFPVMLAMPANASPERKRILKAYGAELILTDPMEGTDGAQRYVRELVEQDPERYFYPDQYNNDANWQAHYEGTAVEILQQTRGRVTHFVAGLGTTGTFVGVSRRLKAFNPEIRCYALQPDSPLHGLEGLKHLETAIVPGIYDPSLVDAHLSCSTEEAFDMTRRLAREEGLFVGPSSGANVAAALHIAEQLEAGLVVTVLCDTGARYLSESFWEERP</sequence>
<evidence type="ECO:0000256" key="6">
    <source>
        <dbReference type="ARBA" id="ARBA00022679"/>
    </source>
</evidence>
<evidence type="ECO:0000256" key="10">
    <source>
        <dbReference type="PIRSR" id="PIRSR605856-50"/>
    </source>
</evidence>
<dbReference type="InterPro" id="IPR005856">
    <property type="entry name" value="Cys_synth"/>
</dbReference>